<keyword evidence="1" id="KW-0732">Signal</keyword>
<dbReference type="AlphaFoldDB" id="A0A5B1CK05"/>
<dbReference type="InterPro" id="IPR051918">
    <property type="entry name" value="STPP_CPPED1"/>
</dbReference>
<gene>
    <name evidence="4" type="ORF">LF1_34480</name>
</gene>
<evidence type="ECO:0000313" key="5">
    <source>
        <dbReference type="Proteomes" id="UP000322699"/>
    </source>
</evidence>
<organism evidence="4 5">
    <name type="scientific">Rubripirellula obstinata</name>
    <dbReference type="NCBI Taxonomy" id="406547"/>
    <lineage>
        <taxon>Bacteria</taxon>
        <taxon>Pseudomonadati</taxon>
        <taxon>Planctomycetota</taxon>
        <taxon>Planctomycetia</taxon>
        <taxon>Pirellulales</taxon>
        <taxon>Pirellulaceae</taxon>
        <taxon>Rubripirellula</taxon>
    </lineage>
</organism>
<dbReference type="Pfam" id="PF00149">
    <property type="entry name" value="Metallophos"/>
    <property type="match status" value="1"/>
</dbReference>
<dbReference type="InterPro" id="IPR006558">
    <property type="entry name" value="LamG-like"/>
</dbReference>
<dbReference type="SUPFAM" id="SSF56300">
    <property type="entry name" value="Metallo-dependent phosphatases"/>
    <property type="match status" value="1"/>
</dbReference>
<dbReference type="SMART" id="SM00560">
    <property type="entry name" value="LamGL"/>
    <property type="match status" value="1"/>
</dbReference>
<comment type="caution">
    <text evidence="4">The sequence shown here is derived from an EMBL/GenBank/DDBJ whole genome shotgun (WGS) entry which is preliminary data.</text>
</comment>
<proteinExistence type="predicted"/>
<reference evidence="4 5" key="1">
    <citation type="submission" date="2019-08" db="EMBL/GenBank/DDBJ databases">
        <title>Deep-cultivation of Planctomycetes and their phenomic and genomic characterization uncovers novel biology.</title>
        <authorList>
            <person name="Wiegand S."/>
            <person name="Jogler M."/>
            <person name="Boedeker C."/>
            <person name="Pinto D."/>
            <person name="Vollmers J."/>
            <person name="Rivas-Marin E."/>
            <person name="Kohn T."/>
            <person name="Peeters S.H."/>
            <person name="Heuer A."/>
            <person name="Rast P."/>
            <person name="Oberbeckmann S."/>
            <person name="Bunk B."/>
            <person name="Jeske O."/>
            <person name="Meyerdierks A."/>
            <person name="Storesund J.E."/>
            <person name="Kallscheuer N."/>
            <person name="Luecker S."/>
            <person name="Lage O.M."/>
            <person name="Pohl T."/>
            <person name="Merkel B.J."/>
            <person name="Hornburger P."/>
            <person name="Mueller R.-W."/>
            <person name="Bruemmer F."/>
            <person name="Labrenz M."/>
            <person name="Spormann A.M."/>
            <person name="Op Den Camp H."/>
            <person name="Overmann J."/>
            <person name="Amann R."/>
            <person name="Jetten M.S.M."/>
            <person name="Mascher T."/>
            <person name="Medema M.H."/>
            <person name="Devos D.P."/>
            <person name="Kaster A.-K."/>
            <person name="Ovreas L."/>
            <person name="Rohde M."/>
            <person name="Galperin M.Y."/>
            <person name="Jogler C."/>
        </authorList>
    </citation>
    <scope>NUCLEOTIDE SEQUENCE [LARGE SCALE GENOMIC DNA]</scope>
    <source>
        <strain evidence="4 5">LF1</strain>
    </source>
</reference>
<dbReference type="Proteomes" id="UP000322699">
    <property type="component" value="Unassembled WGS sequence"/>
</dbReference>
<evidence type="ECO:0000313" key="4">
    <source>
        <dbReference type="EMBL" id="KAA1260906.1"/>
    </source>
</evidence>
<dbReference type="PANTHER" id="PTHR43143">
    <property type="entry name" value="METALLOPHOSPHOESTERASE, CALCINEURIN SUPERFAMILY"/>
    <property type="match status" value="1"/>
</dbReference>
<dbReference type="InterPro" id="IPR029052">
    <property type="entry name" value="Metallo-depent_PP-like"/>
</dbReference>
<keyword evidence="2" id="KW-1015">Disulfide bond</keyword>
<dbReference type="Gene3D" id="3.60.21.10">
    <property type="match status" value="1"/>
</dbReference>
<name>A0A5B1CK05_9BACT</name>
<evidence type="ECO:0000256" key="1">
    <source>
        <dbReference type="ARBA" id="ARBA00022729"/>
    </source>
</evidence>
<evidence type="ECO:0000259" key="3">
    <source>
        <dbReference type="SMART" id="SM00560"/>
    </source>
</evidence>
<keyword evidence="5" id="KW-1185">Reference proteome</keyword>
<sequence length="670" mass="74013">MSSFRFNDLVKERWWAIFALFCAVPIQAHDGHDHGPKQKSDSNRFMTTRTSDQVLPLTNEEDVFHFVIYGDRTGGVPEGLKVLEQAVVDTNLLDPDLVMTVGDLIQGYNETADWLPEMKRYKSIMSDLRMPWYPVAGNHDVYWRGKGPAPPGHHESNYEKHFGPLWYSFAHKNSAFIVLYSDEGDAATNIKGFNLGPLQRMSDEQLSFLKKSLSKHKSADHVFVFLHHPRWIMPRYQDGNWDVVHKLLKDAGNVSAVFAGHIHHMHYGGNVDGIEYHTLATTGGHLPADIPGAGFLHHMNMVSVRPSGISVSAIPVGGVIDPKEFTAEFLEQVALVQKIRPVSQSKPLQLKVDGSASGQQTYTIENNSKQAVDVTVALQSSSQSSSRWHLKPDHFHKRIEPGKRQSFEVYLDRSAGETESLKIPQLVTSINMEGESSRIRLPDVVTPVQVRLSSVPTDFFTDAVDHCLNVTGPNSTARIENADLKLPDGPMTVEAWLKPAGTAGFLGAIAKTEVSEFGIFMDEGVPQFDLNLNGLYFTAKAEDVLPTGKWSHIAGVFDGNAVKIFVDGELIKSTPASGKRRKNRLPLLIGADVDARGNPTRSFIGAIDEVRISKAAVYSGNFAPSRSLKTQDDTVLLLHFDRRIGPFVLDHSSEATSTILAAQASLVPVK</sequence>
<dbReference type="Gene3D" id="2.60.120.200">
    <property type="match status" value="1"/>
</dbReference>
<dbReference type="PANTHER" id="PTHR43143:SF1">
    <property type="entry name" value="SERINE_THREONINE-PROTEIN PHOSPHATASE CPPED1"/>
    <property type="match status" value="1"/>
</dbReference>
<dbReference type="EMBL" id="VRLW01000001">
    <property type="protein sequence ID" value="KAA1260906.1"/>
    <property type="molecule type" value="Genomic_DNA"/>
</dbReference>
<dbReference type="SUPFAM" id="SSF49899">
    <property type="entry name" value="Concanavalin A-like lectins/glucanases"/>
    <property type="match status" value="1"/>
</dbReference>
<dbReference type="GO" id="GO:0016787">
    <property type="term" value="F:hydrolase activity"/>
    <property type="evidence" value="ECO:0007669"/>
    <property type="project" value="InterPro"/>
</dbReference>
<accession>A0A5B1CK05</accession>
<evidence type="ECO:0000256" key="2">
    <source>
        <dbReference type="ARBA" id="ARBA00023157"/>
    </source>
</evidence>
<feature type="domain" description="LamG-like jellyroll fold" evidence="3">
    <location>
        <begin position="489"/>
        <end position="620"/>
    </location>
</feature>
<protein>
    <submittedName>
        <fullName evidence="4">Calcineurin-like phosphoesterase</fullName>
    </submittedName>
</protein>
<dbReference type="InterPro" id="IPR013320">
    <property type="entry name" value="ConA-like_dom_sf"/>
</dbReference>
<dbReference type="Pfam" id="PF13385">
    <property type="entry name" value="Laminin_G_3"/>
    <property type="match status" value="1"/>
</dbReference>
<dbReference type="InterPro" id="IPR004843">
    <property type="entry name" value="Calcineurin-like_PHP"/>
</dbReference>